<dbReference type="EMBL" id="WJXA01000007">
    <property type="protein sequence ID" value="KAF7138980.1"/>
    <property type="molecule type" value="Genomic_DNA"/>
</dbReference>
<organism evidence="2 3">
    <name type="scientific">Rhododendron simsii</name>
    <name type="common">Sims's rhododendron</name>
    <dbReference type="NCBI Taxonomy" id="118357"/>
    <lineage>
        <taxon>Eukaryota</taxon>
        <taxon>Viridiplantae</taxon>
        <taxon>Streptophyta</taxon>
        <taxon>Embryophyta</taxon>
        <taxon>Tracheophyta</taxon>
        <taxon>Spermatophyta</taxon>
        <taxon>Magnoliopsida</taxon>
        <taxon>eudicotyledons</taxon>
        <taxon>Gunneridae</taxon>
        <taxon>Pentapetalae</taxon>
        <taxon>asterids</taxon>
        <taxon>Ericales</taxon>
        <taxon>Ericaceae</taxon>
        <taxon>Ericoideae</taxon>
        <taxon>Rhodoreae</taxon>
        <taxon>Rhododendron</taxon>
    </lineage>
</organism>
<evidence type="ECO:0000313" key="3">
    <source>
        <dbReference type="Proteomes" id="UP000626092"/>
    </source>
</evidence>
<dbReference type="OrthoDB" id="1746279at2759"/>
<gene>
    <name evidence="2" type="ORF">RHSIM_Rhsim07G0177500</name>
</gene>
<protein>
    <recommendedName>
        <fullName evidence="1">Acetyl-CoA carboxylase BT domain-containing protein</fullName>
    </recommendedName>
</protein>
<keyword evidence="3" id="KW-1185">Reference proteome</keyword>
<comment type="caution">
    <text evidence="2">The sequence shown here is derived from an EMBL/GenBank/DDBJ whole genome shotgun (WGS) entry which is preliminary data.</text>
</comment>
<dbReference type="AlphaFoldDB" id="A0A834LJN3"/>
<evidence type="ECO:0000313" key="2">
    <source>
        <dbReference type="EMBL" id="KAF7138980.1"/>
    </source>
</evidence>
<dbReference type="GO" id="GO:0006633">
    <property type="term" value="P:fatty acid biosynthetic process"/>
    <property type="evidence" value="ECO:0007669"/>
    <property type="project" value="TreeGrafter"/>
</dbReference>
<name>A0A834LJN3_RHOSS</name>
<dbReference type="InterPro" id="IPR049076">
    <property type="entry name" value="ACCA"/>
</dbReference>
<sequence length="234" mass="25971">MLHPFAFMDPSGSLNAYQQVRLYNFTTLIRFFAWGKGGRTYDSSVSHCFNLNEGIGCVEVLKGQLFVDRIVEKKLNSFLDYISSGFELNCMKASTSSAAMVSEYIGYLEKGQIPPKIDMVRGGPGSLRMNDSEVEAEIHTLRDGGLLMQASIFLLDGNSHVIYAEEEAAGTRLLIDGRTCLLQNDNDPSKLVAEVPCKLLRYLVSDGTLCGGQGYEDVYATSFTCFRNYSNQNF</sequence>
<dbReference type="PANTHER" id="PTHR45728">
    <property type="entry name" value="ACETYL-COA CARBOXYLASE, ISOFORM A"/>
    <property type="match status" value="1"/>
</dbReference>
<evidence type="ECO:0000259" key="1">
    <source>
        <dbReference type="Pfam" id="PF21385"/>
    </source>
</evidence>
<feature type="domain" description="Acetyl-CoA carboxylase BT" evidence="1">
    <location>
        <begin position="127"/>
        <end position="182"/>
    </location>
</feature>
<dbReference type="InterPro" id="IPR049074">
    <property type="entry name" value="ACCA_BT"/>
</dbReference>
<reference evidence="2" key="1">
    <citation type="submission" date="2019-11" db="EMBL/GenBank/DDBJ databases">
        <authorList>
            <person name="Liu Y."/>
            <person name="Hou J."/>
            <person name="Li T.-Q."/>
            <person name="Guan C.-H."/>
            <person name="Wu X."/>
            <person name="Wu H.-Z."/>
            <person name="Ling F."/>
            <person name="Zhang R."/>
            <person name="Shi X.-G."/>
            <person name="Ren J.-P."/>
            <person name="Chen E.-F."/>
            <person name="Sun J.-M."/>
        </authorList>
    </citation>
    <scope>NUCLEOTIDE SEQUENCE</scope>
    <source>
        <strain evidence="2">Adult_tree_wgs_1</strain>
        <tissue evidence="2">Leaves</tissue>
    </source>
</reference>
<dbReference type="Pfam" id="PF21385">
    <property type="entry name" value="ACCA_BT"/>
    <property type="match status" value="1"/>
</dbReference>
<accession>A0A834LJN3</accession>
<dbReference type="GO" id="GO:0003989">
    <property type="term" value="F:acetyl-CoA carboxylase activity"/>
    <property type="evidence" value="ECO:0007669"/>
    <property type="project" value="InterPro"/>
</dbReference>
<dbReference type="Proteomes" id="UP000626092">
    <property type="component" value="Unassembled WGS sequence"/>
</dbReference>
<proteinExistence type="predicted"/>
<dbReference type="PANTHER" id="PTHR45728:SF3">
    <property type="entry name" value="ACETYL-COA CARBOXYLASE"/>
    <property type="match status" value="1"/>
</dbReference>